<proteinExistence type="predicted"/>
<dbReference type="Proteomes" id="UP001160390">
    <property type="component" value="Unassembled WGS sequence"/>
</dbReference>
<protein>
    <submittedName>
        <fullName evidence="1">Uncharacterized protein</fullName>
    </submittedName>
</protein>
<accession>A0AA35Q638</accession>
<reference evidence="1" key="1">
    <citation type="submission" date="2023-01" db="EMBL/GenBank/DDBJ databases">
        <authorList>
            <person name="Piombo E."/>
        </authorList>
    </citation>
    <scope>NUCLEOTIDE SEQUENCE</scope>
</reference>
<evidence type="ECO:0000313" key="2">
    <source>
        <dbReference type="Proteomes" id="UP001160390"/>
    </source>
</evidence>
<feature type="non-terminal residue" evidence="1">
    <location>
        <position position="210"/>
    </location>
</feature>
<dbReference type="AlphaFoldDB" id="A0AA35Q638"/>
<dbReference type="EMBL" id="CABFNP030001245">
    <property type="protein sequence ID" value="CAI6093047.1"/>
    <property type="molecule type" value="Genomic_DNA"/>
</dbReference>
<keyword evidence="2" id="KW-1185">Reference proteome</keyword>
<gene>
    <name evidence="1" type="ORF">CCHLO57077_00000077</name>
</gene>
<organism evidence="1 2">
    <name type="scientific">Clonostachys chloroleuca</name>
    <dbReference type="NCBI Taxonomy" id="1926264"/>
    <lineage>
        <taxon>Eukaryota</taxon>
        <taxon>Fungi</taxon>
        <taxon>Dikarya</taxon>
        <taxon>Ascomycota</taxon>
        <taxon>Pezizomycotina</taxon>
        <taxon>Sordariomycetes</taxon>
        <taxon>Hypocreomycetidae</taxon>
        <taxon>Hypocreales</taxon>
        <taxon>Bionectriaceae</taxon>
        <taxon>Clonostachys</taxon>
    </lineage>
</organism>
<sequence>MESNITGPVTAHHTYSTEFPLPLPKRPELDLPDEPGRANKIITGNLVCLFIFTMSIRLDAHSANFPYGPVQFWKLLSRYNTIVKSRFEEICEILDRDSEEPIHLVLDTKSDQVTIADLVQEIEENLELVSRIVEEIEKEVLPSLGVDVPPDLSPLVPNISFRECRLWSILNNKEFHYSTNLGQSFRQLASAKIELFTCCYSCKTTQAWNE</sequence>
<evidence type="ECO:0000313" key="1">
    <source>
        <dbReference type="EMBL" id="CAI6093047.1"/>
    </source>
</evidence>
<comment type="caution">
    <text evidence="1">The sequence shown here is derived from an EMBL/GenBank/DDBJ whole genome shotgun (WGS) entry which is preliminary data.</text>
</comment>
<name>A0AA35Q638_9HYPO</name>